<organism evidence="2 3">
    <name type="scientific">Nitrospira defluvii</name>
    <dbReference type="NCBI Taxonomy" id="330214"/>
    <lineage>
        <taxon>Bacteria</taxon>
        <taxon>Pseudomonadati</taxon>
        <taxon>Nitrospirota</taxon>
        <taxon>Nitrospiria</taxon>
        <taxon>Nitrospirales</taxon>
        <taxon>Nitrospiraceae</taxon>
        <taxon>Nitrospira</taxon>
    </lineage>
</organism>
<name>A0ABM8S6N1_9BACT</name>
<feature type="domain" description="Pvc16 N-terminal" evidence="1">
    <location>
        <begin position="10"/>
        <end position="212"/>
    </location>
</feature>
<accession>A0ABM8S6N1</accession>
<evidence type="ECO:0000313" key="3">
    <source>
        <dbReference type="Proteomes" id="UP000675880"/>
    </source>
</evidence>
<dbReference type="RefSeq" id="WP_213043920.1">
    <property type="nucleotide sequence ID" value="NZ_CAJNBJ010000019.1"/>
</dbReference>
<keyword evidence="3" id="KW-1185">Reference proteome</keyword>
<proteinExistence type="predicted"/>
<dbReference type="InterPro" id="IPR025351">
    <property type="entry name" value="Pvc16_N"/>
</dbReference>
<sequence length="431" mass="45282">MSTALAIAGVTAVLRDLLNDGLINHNVSGLLGSTVTVSALPPDRVVPVNGTESTQLNLFLHQVTFNTGWRNHALPSRDGSGMQRLSNPPLALDLHYLLSAYSAEELGSEILLGYAMQLLHEVPVLDRRAITTALTPSPSVDTTLPPALRALAECGLADQVEQIKLVPDPLSSEEMSKLWTAVQSHYRPSAAYVATVVLIESSKPTRSTLPVLSRGPVDPVTKRDRGVVVQADLLPPFPTIQTAAATNGQPAATVGAIVELTGHHLDGTNRAVLLSNSRFDIEQALPVAGGGEGLASFTVPAVPAGLYQLAMRVIRPGESDPRISNAVALVIGPEITSAMPVAVVRDGSGVATLVLSVQPQIQPGQTVSLLLGTREIPVAPITVATGTVTVAVADAPTGEFLLRIRVDGIDSPIIDRSAVPPAFYNYRVTIT</sequence>
<reference evidence="2 3" key="1">
    <citation type="submission" date="2021-02" db="EMBL/GenBank/DDBJ databases">
        <authorList>
            <person name="Han P."/>
        </authorList>
    </citation>
    <scope>NUCLEOTIDE SEQUENCE [LARGE SCALE GENOMIC DNA]</scope>
    <source>
        <strain evidence="2">Candidatus Nitrospira sp. ZN2</strain>
    </source>
</reference>
<protein>
    <recommendedName>
        <fullName evidence="1">Pvc16 N-terminal domain-containing protein</fullName>
    </recommendedName>
</protein>
<gene>
    <name evidence="2" type="ORF">NSPZN2_60062</name>
</gene>
<comment type="caution">
    <text evidence="2">The sequence shown here is derived from an EMBL/GenBank/DDBJ whole genome shotgun (WGS) entry which is preliminary data.</text>
</comment>
<dbReference type="EMBL" id="CAJNBJ010000019">
    <property type="protein sequence ID" value="CAE6792193.1"/>
    <property type="molecule type" value="Genomic_DNA"/>
</dbReference>
<evidence type="ECO:0000313" key="2">
    <source>
        <dbReference type="EMBL" id="CAE6792193.1"/>
    </source>
</evidence>
<dbReference type="Pfam" id="PF14065">
    <property type="entry name" value="Pvc16_N"/>
    <property type="match status" value="1"/>
</dbReference>
<dbReference type="Proteomes" id="UP000675880">
    <property type="component" value="Unassembled WGS sequence"/>
</dbReference>
<evidence type="ECO:0000259" key="1">
    <source>
        <dbReference type="Pfam" id="PF14065"/>
    </source>
</evidence>